<gene>
    <name evidence="3" type="ORF">M7I_8109</name>
</gene>
<sequence>MPTFSASTTILTIAIILYLARPAHAFGAGNIGSVSKVEGVNWRHGDIEDTLLKLFMARAAGGKKFSKMNVARVYFGNWLRDYSQAIDVGTVKYVSAEAIRILLWILGFMTFGYGTGEFEVTSKRLGCYRPEDHIDNPKDYADNIDATQYDRRLRGLVDERVELAIDPETGMKNYIANERAGIMTSALHVRKLFGECIRLGRSYGRSNNKDELYEALRLLGTGLHCLEDYSAHSNYIELALIEMGERDVFPHVGENTAIRLRGARSAVFPLVTGTFGGVDFLHSVCGEMDDKATQSEIESLEGTMQQSGNADTSALKDILNAIPSGIFGDKDPAGKADELQDNATAAQMNQVRVSPREPEEFTQQMLEVQQQIKPIIQWHDDIMHSISDAIEEIPVLPELIEQVEEQISVFVFSLLAPFVLPIIRQIKNELNTGSSEIIQSSKDKQLIVFNDPDCSDPTHSMLAKDHFSNILNEAGGKIASAVLTWAVPQLMAAWDDDNIDVDRTITRIINGVFHHPTLRDQGQDGASDGRRAMFAVVEQWWGNMDRREQQDYRRKLARDGVMNGENHKEGVHDGGHGCGHPIKMHKSGAGGGGPAGDLLGGIAQAVSGGSGGKQSSSGGPLGGLVGALAGGGAAGGILGSILSSDNDSKTYGSQGYNSQGDYEQKVTQVSHQGGRYEQQQYSETQQNDGGRRTEYSSYEQSGNSGSGYDRRTESHGGYEQTQESTYGGGRRRDSNEGRQQYGGGGGGYGNESQGGRRGSNERLEGYGGQGGFNQPEFNRREDSYEQRQEYGGGRRRDSNEGRQEYGGGRRDSNEGRQEYGGGRNEYGSQQEYGSGGRRNSNEGQDDGFGEAAEAVSGIIGGFLGGNNDGRGERREEGGGGWFS</sequence>
<comment type="caution">
    <text evidence="3">The sequence shown here is derived from an EMBL/GenBank/DDBJ whole genome shotgun (WGS) entry which is preliminary data.</text>
</comment>
<dbReference type="OrthoDB" id="2506204at2759"/>
<organism evidence="3 4">
    <name type="scientific">Glarea lozoyensis (strain ATCC 74030 / MF5533)</name>
    <dbReference type="NCBI Taxonomy" id="1104152"/>
    <lineage>
        <taxon>Eukaryota</taxon>
        <taxon>Fungi</taxon>
        <taxon>Dikarya</taxon>
        <taxon>Ascomycota</taxon>
        <taxon>Pezizomycotina</taxon>
        <taxon>Leotiomycetes</taxon>
        <taxon>Helotiales</taxon>
        <taxon>Helotiaceae</taxon>
        <taxon>Glarea</taxon>
    </lineage>
</organism>
<evidence type="ECO:0008006" key="5">
    <source>
        <dbReference type="Google" id="ProtNLM"/>
    </source>
</evidence>
<dbReference type="Pfam" id="PF07217">
    <property type="entry name" value="Het-C"/>
    <property type="match status" value="1"/>
</dbReference>
<proteinExistence type="predicted"/>
<dbReference type="InterPro" id="IPR052577">
    <property type="entry name" value="VWA7"/>
</dbReference>
<feature type="compositionally biased region" description="Gly residues" evidence="1">
    <location>
        <begin position="858"/>
        <end position="868"/>
    </location>
</feature>
<evidence type="ECO:0000313" key="3">
    <source>
        <dbReference type="EMBL" id="EHK96201.1"/>
    </source>
</evidence>
<feature type="region of interest" description="Disordered" evidence="1">
    <location>
        <begin position="650"/>
        <end position="883"/>
    </location>
</feature>
<feature type="chain" id="PRO_5003531906" description="Het-C-domain-containing protein" evidence="2">
    <location>
        <begin position="26"/>
        <end position="883"/>
    </location>
</feature>
<feature type="signal peptide" evidence="2">
    <location>
        <begin position="1"/>
        <end position="25"/>
    </location>
</feature>
<accession>H0EZ47</accession>
<reference evidence="3 4" key="1">
    <citation type="journal article" date="2012" name="Eukaryot. Cell">
        <title>Genome sequence of the fungus Glarea lozoyensis: the first genome sequence of a species from the Helotiaceae family.</title>
        <authorList>
            <person name="Youssar L."/>
            <person name="Gruening B.A."/>
            <person name="Erxleben A."/>
            <person name="Guenther S."/>
            <person name="Huettel W."/>
        </authorList>
    </citation>
    <scope>NUCLEOTIDE SEQUENCE [LARGE SCALE GENOMIC DNA]</scope>
    <source>
        <strain evidence="4">ATCC 74030 / MF5533</strain>
    </source>
</reference>
<evidence type="ECO:0000256" key="1">
    <source>
        <dbReference type="SAM" id="MobiDB-lite"/>
    </source>
</evidence>
<dbReference type="EMBL" id="AGUE01000270">
    <property type="protein sequence ID" value="EHK96201.1"/>
    <property type="molecule type" value="Genomic_DNA"/>
</dbReference>
<dbReference type="AlphaFoldDB" id="H0EZ47"/>
<name>H0EZ47_GLAL7</name>
<feature type="compositionally biased region" description="Polar residues" evidence="1">
    <location>
        <begin position="826"/>
        <end position="842"/>
    </location>
</feature>
<dbReference type="InParanoid" id="H0EZ47"/>
<keyword evidence="2" id="KW-0732">Signal</keyword>
<evidence type="ECO:0000256" key="2">
    <source>
        <dbReference type="SAM" id="SignalP"/>
    </source>
</evidence>
<dbReference type="InterPro" id="IPR010816">
    <property type="entry name" value="Het-C"/>
</dbReference>
<dbReference type="PANTHER" id="PTHR14905:SF11">
    <property type="entry name" value="TINC (EUROFUNG)"/>
    <property type="match status" value="1"/>
</dbReference>
<dbReference type="HOGENOM" id="CLU_010063_1_0_1"/>
<feature type="region of interest" description="Disordered" evidence="1">
    <location>
        <begin position="571"/>
        <end position="596"/>
    </location>
</feature>
<feature type="compositionally biased region" description="Polar residues" evidence="1">
    <location>
        <begin position="650"/>
        <end position="688"/>
    </location>
</feature>
<keyword evidence="4" id="KW-1185">Reference proteome</keyword>
<evidence type="ECO:0000313" key="4">
    <source>
        <dbReference type="Proteomes" id="UP000005446"/>
    </source>
</evidence>
<protein>
    <recommendedName>
        <fullName evidence="5">Het-C-domain-containing protein</fullName>
    </recommendedName>
</protein>
<feature type="compositionally biased region" description="Gly residues" evidence="1">
    <location>
        <begin position="740"/>
        <end position="749"/>
    </location>
</feature>
<dbReference type="PANTHER" id="PTHR14905">
    <property type="entry name" value="NG37"/>
    <property type="match status" value="1"/>
</dbReference>
<feature type="compositionally biased region" description="Basic and acidic residues" evidence="1">
    <location>
        <begin position="777"/>
        <end position="817"/>
    </location>
</feature>
<dbReference type="Proteomes" id="UP000005446">
    <property type="component" value="Unassembled WGS sequence"/>
</dbReference>